<evidence type="ECO:0000313" key="8">
    <source>
        <dbReference type="Proteomes" id="UP000221538"/>
    </source>
</evidence>
<feature type="transmembrane region" description="Helical" evidence="5">
    <location>
        <begin position="54"/>
        <end position="73"/>
    </location>
</feature>
<dbReference type="Pfam" id="PF04138">
    <property type="entry name" value="GtrA_DPMS_TM"/>
    <property type="match status" value="1"/>
</dbReference>
<evidence type="ECO:0000259" key="6">
    <source>
        <dbReference type="Pfam" id="PF04138"/>
    </source>
</evidence>
<evidence type="ECO:0000256" key="3">
    <source>
        <dbReference type="ARBA" id="ARBA00022989"/>
    </source>
</evidence>
<evidence type="ECO:0000256" key="2">
    <source>
        <dbReference type="ARBA" id="ARBA00022692"/>
    </source>
</evidence>
<reference evidence="7 8" key="1">
    <citation type="journal article" date="2013" name="Biodegradation">
        <title>Occurrence of 4-tert-butylphenol (4-t-BP) biodegradation in an aquatic sample caused by the presence of Spirodela polyrrhiza and isolation of a 4-t-BP-utilizing bacterium.</title>
        <authorList>
            <person name="Ogata Y."/>
            <person name="Toyama T."/>
            <person name="Yu N."/>
            <person name="Wang X."/>
            <person name="Sei K."/>
            <person name="Ike M."/>
        </authorList>
    </citation>
    <scope>NUCLEOTIDE SEQUENCE [LARGE SCALE GENOMIC DNA]</scope>
    <source>
        <strain evidence="7 8">OMI</strain>
    </source>
</reference>
<feature type="transmembrane region" description="Helical" evidence="5">
    <location>
        <begin position="85"/>
        <end position="107"/>
    </location>
</feature>
<reference evidence="7 8" key="2">
    <citation type="journal article" date="2013" name="Environ. Sci. Technol.">
        <title>The 4-tert-butylphenol-utilizing bacterium Sphingobium fuliginis OMI can degrade bisphenols via phenolic ring hydroxylation and meta-cleavage pathway.</title>
        <authorList>
            <person name="Ogata Y."/>
            <person name="Goda S."/>
            <person name="Toyama T."/>
            <person name="Sei K."/>
            <person name="Ike M."/>
        </authorList>
    </citation>
    <scope>NUCLEOTIDE SEQUENCE [LARGE SCALE GENOMIC DNA]</scope>
    <source>
        <strain evidence="7 8">OMI</strain>
    </source>
</reference>
<keyword evidence="3 5" id="KW-1133">Transmembrane helix</keyword>
<comment type="subcellular location">
    <subcellularLocation>
        <location evidence="1">Membrane</location>
        <topology evidence="1">Multi-pass membrane protein</topology>
    </subcellularLocation>
</comment>
<dbReference type="GO" id="GO:0016020">
    <property type="term" value="C:membrane"/>
    <property type="evidence" value="ECO:0007669"/>
    <property type="project" value="UniProtKB-SubCell"/>
</dbReference>
<accession>A0A292ZK50</accession>
<dbReference type="Proteomes" id="UP000221538">
    <property type="component" value="Unassembled WGS sequence"/>
</dbReference>
<feature type="transmembrane region" description="Helical" evidence="5">
    <location>
        <begin position="21"/>
        <end position="42"/>
    </location>
</feature>
<dbReference type="GO" id="GO:0000271">
    <property type="term" value="P:polysaccharide biosynthetic process"/>
    <property type="evidence" value="ECO:0007669"/>
    <property type="project" value="InterPro"/>
</dbReference>
<evidence type="ECO:0000256" key="4">
    <source>
        <dbReference type="ARBA" id="ARBA00023136"/>
    </source>
</evidence>
<protein>
    <recommendedName>
        <fullName evidence="6">GtrA/DPMS transmembrane domain-containing protein</fullName>
    </recommendedName>
</protein>
<evidence type="ECO:0000256" key="5">
    <source>
        <dbReference type="SAM" id="Phobius"/>
    </source>
</evidence>
<evidence type="ECO:0000313" key="7">
    <source>
        <dbReference type="EMBL" id="GAY23478.1"/>
    </source>
</evidence>
<dbReference type="RefSeq" id="WP_099186425.1">
    <property type="nucleotide sequence ID" value="NZ_BEWI01000032.1"/>
</dbReference>
<keyword evidence="2 5" id="KW-0812">Transmembrane</keyword>
<sequence>MPHWVRSMAGPFNAVFGRFTFTRYLLASICALSADFALFMLFHRLGVPPAIAAFGGYSGGLVLHWMISTQFVFEMQQPATHGQRIAFILSALIGMAITMGLVGGLSSLGLPPAMAKLAAVPVSFLSVYAIRKYGIFARA</sequence>
<comment type="caution">
    <text evidence="7">The sequence shown here is derived from an EMBL/GenBank/DDBJ whole genome shotgun (WGS) entry which is preliminary data.</text>
</comment>
<feature type="transmembrane region" description="Helical" evidence="5">
    <location>
        <begin position="113"/>
        <end position="130"/>
    </location>
</feature>
<gene>
    <name evidence="7" type="ORF">SFOMI_4050</name>
</gene>
<organism evidence="7 8">
    <name type="scientific">Sphingobium fuliginis (strain ATCC 27551)</name>
    <dbReference type="NCBI Taxonomy" id="336203"/>
    <lineage>
        <taxon>Bacteria</taxon>
        <taxon>Pseudomonadati</taxon>
        <taxon>Pseudomonadota</taxon>
        <taxon>Alphaproteobacteria</taxon>
        <taxon>Sphingomonadales</taxon>
        <taxon>Sphingomonadaceae</taxon>
        <taxon>Sphingobium</taxon>
    </lineage>
</organism>
<dbReference type="InterPro" id="IPR007267">
    <property type="entry name" value="GtrA_DPMS_TM"/>
</dbReference>
<dbReference type="EMBL" id="BEWI01000032">
    <property type="protein sequence ID" value="GAY23478.1"/>
    <property type="molecule type" value="Genomic_DNA"/>
</dbReference>
<dbReference type="AlphaFoldDB" id="A0A292ZK50"/>
<name>A0A292ZK50_SPHSA</name>
<proteinExistence type="predicted"/>
<evidence type="ECO:0000256" key="1">
    <source>
        <dbReference type="ARBA" id="ARBA00004141"/>
    </source>
</evidence>
<feature type="domain" description="GtrA/DPMS transmembrane" evidence="6">
    <location>
        <begin position="23"/>
        <end position="136"/>
    </location>
</feature>
<keyword evidence="4 5" id="KW-0472">Membrane</keyword>